<protein>
    <submittedName>
        <fullName evidence="2">Rhinocladiella mackenziei CBS 650.93 unplaced genomic scaffold supercont1.5, whole genome shotgun sequence</fullName>
    </submittedName>
</protein>
<feature type="region of interest" description="Disordered" evidence="1">
    <location>
        <begin position="198"/>
        <end position="225"/>
    </location>
</feature>
<keyword evidence="3" id="KW-1185">Reference proteome</keyword>
<dbReference type="EMBL" id="KN847479">
    <property type="protein sequence ID" value="KIX03783.1"/>
    <property type="molecule type" value="Genomic_DNA"/>
</dbReference>
<dbReference type="InterPro" id="IPR024368">
    <property type="entry name" value="Ecl1/2/3"/>
</dbReference>
<feature type="region of interest" description="Disordered" evidence="1">
    <location>
        <begin position="100"/>
        <end position="164"/>
    </location>
</feature>
<gene>
    <name evidence="2" type="ORF">Z518_07336</name>
</gene>
<feature type="compositionally biased region" description="Basic and acidic residues" evidence="1">
    <location>
        <begin position="133"/>
        <end position="161"/>
    </location>
</feature>
<feature type="compositionally biased region" description="Low complexity" evidence="1">
    <location>
        <begin position="204"/>
        <end position="224"/>
    </location>
</feature>
<name>A0A0D2H011_9EURO</name>
<evidence type="ECO:0000313" key="3">
    <source>
        <dbReference type="Proteomes" id="UP000053617"/>
    </source>
</evidence>
<evidence type="ECO:0000256" key="1">
    <source>
        <dbReference type="SAM" id="MobiDB-lite"/>
    </source>
</evidence>
<evidence type="ECO:0000313" key="2">
    <source>
        <dbReference type="EMBL" id="KIX03783.1"/>
    </source>
</evidence>
<dbReference type="HOGENOM" id="CLU_074872_0_0_1"/>
<dbReference type="RefSeq" id="XP_013270919.1">
    <property type="nucleotide sequence ID" value="XM_013415465.1"/>
</dbReference>
<dbReference type="Pfam" id="PF12855">
    <property type="entry name" value="Ecl1"/>
    <property type="match status" value="1"/>
</dbReference>
<dbReference type="OrthoDB" id="3599883at2759"/>
<sequence length="317" mass="34465">MGEGLATEPDAKPLPYGKSPARKASRPKHLKRTSTAFGGTVPRVLSPTENTAKVEEREKEKEMAASFLQFCAMCEKQIMTPCNSILYCSEACRRKDSVKPLSASNIPSPPRSASTPSSPRPTQPLRTSSASPDFDKHTPVLRIPADRHDHKPDLDPTEWKPKLPHRGASEAFRYLSRFHQTMTASEGGEHVKIDRPRTARHKSTTSMTTTTSTTTPSLGNTPTTASSSFDSISLYDFGLRPLPPRQNPMYSNSAGHSKGIDLVTPHVPPPTSDVIASSVPDHDDTEFWAKKRVVVPGAGSTPRGDGLGALFGRDRAT</sequence>
<feature type="region of interest" description="Disordered" evidence="1">
    <location>
        <begin position="1"/>
        <end position="58"/>
    </location>
</feature>
<reference evidence="2 3" key="1">
    <citation type="submission" date="2015-01" db="EMBL/GenBank/DDBJ databases">
        <title>The Genome Sequence of Rhinocladiella mackenzie CBS 650.93.</title>
        <authorList>
            <consortium name="The Broad Institute Genomics Platform"/>
            <person name="Cuomo C."/>
            <person name="de Hoog S."/>
            <person name="Gorbushina A."/>
            <person name="Stielow B."/>
            <person name="Teixiera M."/>
            <person name="Abouelleil A."/>
            <person name="Chapman S.B."/>
            <person name="Priest M."/>
            <person name="Young S.K."/>
            <person name="Wortman J."/>
            <person name="Nusbaum C."/>
            <person name="Birren B."/>
        </authorList>
    </citation>
    <scope>NUCLEOTIDE SEQUENCE [LARGE SCALE GENOMIC DNA]</scope>
    <source>
        <strain evidence="2 3">CBS 650.93</strain>
    </source>
</reference>
<dbReference type="GeneID" id="25295407"/>
<dbReference type="VEuPathDB" id="FungiDB:Z518_07336"/>
<proteinExistence type="predicted"/>
<dbReference type="Proteomes" id="UP000053617">
    <property type="component" value="Unassembled WGS sequence"/>
</dbReference>
<feature type="compositionally biased region" description="Basic residues" evidence="1">
    <location>
        <begin position="20"/>
        <end position="32"/>
    </location>
</feature>
<organism evidence="2 3">
    <name type="scientific">Rhinocladiella mackenziei CBS 650.93</name>
    <dbReference type="NCBI Taxonomy" id="1442369"/>
    <lineage>
        <taxon>Eukaryota</taxon>
        <taxon>Fungi</taxon>
        <taxon>Dikarya</taxon>
        <taxon>Ascomycota</taxon>
        <taxon>Pezizomycotina</taxon>
        <taxon>Eurotiomycetes</taxon>
        <taxon>Chaetothyriomycetidae</taxon>
        <taxon>Chaetothyriales</taxon>
        <taxon>Herpotrichiellaceae</taxon>
        <taxon>Rhinocladiella</taxon>
    </lineage>
</organism>
<dbReference type="AlphaFoldDB" id="A0A0D2H011"/>
<feature type="region of interest" description="Disordered" evidence="1">
    <location>
        <begin position="296"/>
        <end position="317"/>
    </location>
</feature>
<accession>A0A0D2H011</accession>